<sequence>MQRNLKELMGALASMFARVEPRLQAAKYIRAVMSDLPKRNGWTIAEQAGDPALMPPSGC</sequence>
<name>A0ABP6FUL9_9ACTN</name>
<keyword evidence="2" id="KW-1185">Reference proteome</keyword>
<dbReference type="EMBL" id="BAAATE010000059">
    <property type="protein sequence ID" value="GAA2700155.1"/>
    <property type="molecule type" value="Genomic_DNA"/>
</dbReference>
<accession>A0ABP6FUL9</accession>
<proteinExistence type="predicted"/>
<reference evidence="2" key="1">
    <citation type="journal article" date="2019" name="Int. J. Syst. Evol. Microbiol.">
        <title>The Global Catalogue of Microorganisms (GCM) 10K type strain sequencing project: providing services to taxonomists for standard genome sequencing and annotation.</title>
        <authorList>
            <consortium name="The Broad Institute Genomics Platform"/>
            <consortium name="The Broad Institute Genome Sequencing Center for Infectious Disease"/>
            <person name="Wu L."/>
            <person name="Ma J."/>
        </authorList>
    </citation>
    <scope>NUCLEOTIDE SEQUENCE [LARGE SCALE GENOMIC DNA]</scope>
    <source>
        <strain evidence="2">JCM 6835</strain>
    </source>
</reference>
<gene>
    <name evidence="1" type="ORF">GCM10010412_097200</name>
</gene>
<dbReference type="Proteomes" id="UP001501666">
    <property type="component" value="Unassembled WGS sequence"/>
</dbReference>
<organism evidence="1 2">
    <name type="scientific">Nonomuraea recticatena</name>
    <dbReference type="NCBI Taxonomy" id="46178"/>
    <lineage>
        <taxon>Bacteria</taxon>
        <taxon>Bacillati</taxon>
        <taxon>Actinomycetota</taxon>
        <taxon>Actinomycetes</taxon>
        <taxon>Streptosporangiales</taxon>
        <taxon>Streptosporangiaceae</taxon>
        <taxon>Nonomuraea</taxon>
    </lineage>
</organism>
<evidence type="ECO:0008006" key="3">
    <source>
        <dbReference type="Google" id="ProtNLM"/>
    </source>
</evidence>
<evidence type="ECO:0000313" key="1">
    <source>
        <dbReference type="EMBL" id="GAA2700155.1"/>
    </source>
</evidence>
<protein>
    <recommendedName>
        <fullName evidence="3">Transposase</fullName>
    </recommendedName>
</protein>
<comment type="caution">
    <text evidence="1">The sequence shown here is derived from an EMBL/GenBank/DDBJ whole genome shotgun (WGS) entry which is preliminary data.</text>
</comment>
<evidence type="ECO:0000313" key="2">
    <source>
        <dbReference type="Proteomes" id="UP001501666"/>
    </source>
</evidence>